<dbReference type="Proteomes" id="UP000199025">
    <property type="component" value="Unassembled WGS sequence"/>
</dbReference>
<protein>
    <recommendedName>
        <fullName evidence="3">DUF1579 domain-containing protein</fullName>
    </recommendedName>
</protein>
<accession>A0A1I3R1D1</accession>
<name>A0A1I3R1D1_9PSEU</name>
<dbReference type="RefSeq" id="WP_091505809.1">
    <property type="nucleotide sequence ID" value="NZ_CBDQZW010000033.1"/>
</dbReference>
<proteinExistence type="predicted"/>
<gene>
    <name evidence="1" type="ORF">SAMN05421835_105106</name>
</gene>
<dbReference type="EMBL" id="FORP01000005">
    <property type="protein sequence ID" value="SFJ40314.1"/>
    <property type="molecule type" value="Genomic_DNA"/>
</dbReference>
<dbReference type="AlphaFoldDB" id="A0A1I3R1D1"/>
<dbReference type="STRING" id="115433.SAMN05421835_105106"/>
<keyword evidence="2" id="KW-1185">Reference proteome</keyword>
<evidence type="ECO:0000313" key="2">
    <source>
        <dbReference type="Proteomes" id="UP000199025"/>
    </source>
</evidence>
<evidence type="ECO:0008006" key="3">
    <source>
        <dbReference type="Google" id="ProtNLM"/>
    </source>
</evidence>
<sequence length="142" mass="16188">MDDQLRHLNALVGEWETDGAHPLLPGEDIRGRATFEWLDGERFLIQRAHYDHPAIPDAVAVIGVTDGRLAMHYFDSRGVHRVYEVSAGPGKWEFRREDPDLAQQFTGTFSDDGTTLTTRGRMSRNGEDWEDDLTLTYRRTAV</sequence>
<organism evidence="1 2">
    <name type="scientific">Amycolatopsis sacchari</name>
    <dbReference type="NCBI Taxonomy" id="115433"/>
    <lineage>
        <taxon>Bacteria</taxon>
        <taxon>Bacillati</taxon>
        <taxon>Actinomycetota</taxon>
        <taxon>Actinomycetes</taxon>
        <taxon>Pseudonocardiales</taxon>
        <taxon>Pseudonocardiaceae</taxon>
        <taxon>Amycolatopsis</taxon>
    </lineage>
</organism>
<evidence type="ECO:0000313" key="1">
    <source>
        <dbReference type="EMBL" id="SFJ40314.1"/>
    </source>
</evidence>
<dbReference type="OrthoDB" id="4210699at2"/>
<reference evidence="1 2" key="1">
    <citation type="submission" date="2016-10" db="EMBL/GenBank/DDBJ databases">
        <authorList>
            <person name="de Groot N.N."/>
        </authorList>
    </citation>
    <scope>NUCLEOTIDE SEQUENCE [LARGE SCALE GENOMIC DNA]</scope>
    <source>
        <strain evidence="1 2">DSM 44468</strain>
    </source>
</reference>